<dbReference type="InterPro" id="IPR013106">
    <property type="entry name" value="Ig_V-set"/>
</dbReference>
<keyword evidence="3" id="KW-0472">Membrane</keyword>
<proteinExistence type="predicted"/>
<evidence type="ECO:0000259" key="5">
    <source>
        <dbReference type="PROSITE" id="PS50835"/>
    </source>
</evidence>
<feature type="non-terminal residue" evidence="6">
    <location>
        <position position="277"/>
    </location>
</feature>
<dbReference type="InterPro" id="IPR050671">
    <property type="entry name" value="CD300_family_receptors"/>
</dbReference>
<dbReference type="Pfam" id="PF07686">
    <property type="entry name" value="V-set"/>
    <property type="match status" value="1"/>
</dbReference>
<keyword evidence="2" id="KW-0812">Transmembrane</keyword>
<dbReference type="InterPro" id="IPR013783">
    <property type="entry name" value="Ig-like_fold"/>
</dbReference>
<protein>
    <submittedName>
        <fullName evidence="6">CLM1 protein</fullName>
    </submittedName>
</protein>
<dbReference type="PROSITE" id="PS50835">
    <property type="entry name" value="IG_LIKE"/>
    <property type="match status" value="1"/>
</dbReference>
<feature type="compositionally biased region" description="Basic and acidic residues" evidence="4">
    <location>
        <begin position="266"/>
        <end position="277"/>
    </location>
</feature>
<evidence type="ECO:0000313" key="7">
    <source>
        <dbReference type="Proteomes" id="UP001166052"/>
    </source>
</evidence>
<feature type="region of interest" description="Disordered" evidence="4">
    <location>
        <begin position="251"/>
        <end position="277"/>
    </location>
</feature>
<dbReference type="Proteomes" id="UP001166052">
    <property type="component" value="Unassembled WGS sequence"/>
</dbReference>
<feature type="non-terminal residue" evidence="6">
    <location>
        <position position="1"/>
    </location>
</feature>
<name>A0ABS2Z1W5_POLSE</name>
<dbReference type="Gene3D" id="2.60.40.10">
    <property type="entry name" value="Immunoglobulins"/>
    <property type="match status" value="2"/>
</dbReference>
<dbReference type="PANTHER" id="PTHR11860:SF96">
    <property type="match status" value="1"/>
</dbReference>
<dbReference type="InterPro" id="IPR007110">
    <property type="entry name" value="Ig-like_dom"/>
</dbReference>
<reference evidence="6" key="1">
    <citation type="journal article" date="2021" name="Cell">
        <title>Tracing the genetic footprints of vertebrate landing in non-teleost ray-finned fishes.</title>
        <authorList>
            <person name="Bi X."/>
            <person name="Wang K."/>
            <person name="Yang L."/>
            <person name="Pan H."/>
            <person name="Jiang H."/>
            <person name="Wei Q."/>
            <person name="Fang M."/>
            <person name="Yu H."/>
            <person name="Zhu C."/>
            <person name="Cai Y."/>
            <person name="He Y."/>
            <person name="Gan X."/>
            <person name="Zeng H."/>
            <person name="Yu D."/>
            <person name="Zhu Y."/>
            <person name="Jiang H."/>
            <person name="Qiu Q."/>
            <person name="Yang H."/>
            <person name="Zhang Y.E."/>
            <person name="Wang W."/>
            <person name="Zhu M."/>
            <person name="He S."/>
            <person name="Zhang G."/>
        </authorList>
    </citation>
    <scope>NUCLEOTIDE SEQUENCE</scope>
    <source>
        <strain evidence="6">Bchr_001</strain>
    </source>
</reference>
<evidence type="ECO:0000256" key="1">
    <source>
        <dbReference type="ARBA" id="ARBA00004370"/>
    </source>
</evidence>
<comment type="caution">
    <text evidence="6">The sequence shown here is derived from an EMBL/GenBank/DDBJ whole genome shotgun (WGS) entry which is preliminary data.</text>
</comment>
<comment type="subcellular location">
    <subcellularLocation>
        <location evidence="1">Membrane</location>
    </subcellularLocation>
</comment>
<gene>
    <name evidence="6" type="primary">Cd300lf_1</name>
    <name evidence="6" type="ORF">GTO92_0005837</name>
</gene>
<keyword evidence="7" id="KW-1185">Reference proteome</keyword>
<evidence type="ECO:0000256" key="3">
    <source>
        <dbReference type="ARBA" id="ARBA00023136"/>
    </source>
</evidence>
<feature type="domain" description="Ig-like" evidence="5">
    <location>
        <begin position="95"/>
        <end position="175"/>
    </location>
</feature>
<dbReference type="InterPro" id="IPR036179">
    <property type="entry name" value="Ig-like_dom_sf"/>
</dbReference>
<dbReference type="SUPFAM" id="SSF48726">
    <property type="entry name" value="Immunoglobulin"/>
    <property type="match status" value="1"/>
</dbReference>
<evidence type="ECO:0000256" key="4">
    <source>
        <dbReference type="SAM" id="MobiDB-lite"/>
    </source>
</evidence>
<evidence type="ECO:0000313" key="6">
    <source>
        <dbReference type="EMBL" id="MBN3292643.1"/>
    </source>
</evidence>
<accession>A0ABS2Z1W5</accession>
<sequence length="277" mass="31069">MVSCHYDRSMFVFNNKYWCQGESRRNCVILISTKGQTQVKQGRFSAWDNRQGLFLVRMEQIVLSDAGVYWCAIEKMYGDIMSAVRVKVQEPVAEPTLMFLDSPNISCLGLPVRISCSSARGSKVEYRWHKHDTHMDSALEGPPTFTLQCPHMQDSQAFVCSSFNSVSRRTSKPVTVQLLPPTQGVCTFHVTLPGGDHYQCPIPEVKTTQLVKTVESMRSQAEVTLGTGDAEDAMNVSVSVNNDLIELEQKKMKGSRRNHAALLQKESGDKEDSNRTL</sequence>
<organism evidence="6 7">
    <name type="scientific">Polypterus senegalus</name>
    <name type="common">Senegal bichir</name>
    <dbReference type="NCBI Taxonomy" id="55291"/>
    <lineage>
        <taxon>Eukaryota</taxon>
        <taxon>Metazoa</taxon>
        <taxon>Chordata</taxon>
        <taxon>Craniata</taxon>
        <taxon>Vertebrata</taxon>
        <taxon>Euteleostomi</taxon>
        <taxon>Actinopterygii</taxon>
        <taxon>Polypteriformes</taxon>
        <taxon>Polypteridae</taxon>
        <taxon>Polypterus</taxon>
    </lineage>
</organism>
<dbReference type="EMBL" id="JAAWVN010017437">
    <property type="protein sequence ID" value="MBN3292643.1"/>
    <property type="molecule type" value="Genomic_DNA"/>
</dbReference>
<evidence type="ECO:0000256" key="2">
    <source>
        <dbReference type="ARBA" id="ARBA00022692"/>
    </source>
</evidence>
<dbReference type="PANTHER" id="PTHR11860">
    <property type="entry name" value="POLYMERIC-IMMUNOGLOBULIN RECEPTOR"/>
    <property type="match status" value="1"/>
</dbReference>